<keyword evidence="1" id="KW-0285">Flavoprotein</keyword>
<dbReference type="PANTHER" id="PTHR32332">
    <property type="entry name" value="2-NITROPROPANE DIOXYGENASE"/>
    <property type="match status" value="1"/>
</dbReference>
<accession>A0ABT1LBF8</accession>
<dbReference type="InterPro" id="IPR013785">
    <property type="entry name" value="Aldolase_TIM"/>
</dbReference>
<organism evidence="4 5">
    <name type="scientific">Alsobacter ponti</name>
    <dbReference type="NCBI Taxonomy" id="2962936"/>
    <lineage>
        <taxon>Bacteria</taxon>
        <taxon>Pseudomonadati</taxon>
        <taxon>Pseudomonadota</taxon>
        <taxon>Alphaproteobacteria</taxon>
        <taxon>Hyphomicrobiales</taxon>
        <taxon>Alsobacteraceae</taxon>
        <taxon>Alsobacter</taxon>
    </lineage>
</organism>
<dbReference type="Pfam" id="PF03060">
    <property type="entry name" value="NMO"/>
    <property type="match status" value="2"/>
</dbReference>
<dbReference type="RefSeq" id="WP_254740994.1">
    <property type="nucleotide sequence ID" value="NZ_JANCLU010000007.1"/>
</dbReference>
<dbReference type="Proteomes" id="UP001205890">
    <property type="component" value="Unassembled WGS sequence"/>
</dbReference>
<gene>
    <name evidence="4" type="ORF">NK718_09610</name>
</gene>
<evidence type="ECO:0000256" key="3">
    <source>
        <dbReference type="ARBA" id="ARBA00023002"/>
    </source>
</evidence>
<dbReference type="CDD" id="cd04730">
    <property type="entry name" value="NPD_like"/>
    <property type="match status" value="1"/>
</dbReference>
<comment type="caution">
    <text evidence="4">The sequence shown here is derived from an EMBL/GenBank/DDBJ whole genome shotgun (WGS) entry which is preliminary data.</text>
</comment>
<keyword evidence="2" id="KW-0288">FMN</keyword>
<evidence type="ECO:0000256" key="2">
    <source>
        <dbReference type="ARBA" id="ARBA00022643"/>
    </source>
</evidence>
<keyword evidence="5" id="KW-1185">Reference proteome</keyword>
<name>A0ABT1LBF8_9HYPH</name>
<proteinExistence type="predicted"/>
<keyword evidence="4" id="KW-0503">Monooxygenase</keyword>
<dbReference type="InterPro" id="IPR004136">
    <property type="entry name" value="NMO"/>
</dbReference>
<keyword evidence="3" id="KW-0560">Oxidoreductase</keyword>
<evidence type="ECO:0000313" key="5">
    <source>
        <dbReference type="Proteomes" id="UP001205890"/>
    </source>
</evidence>
<dbReference type="SUPFAM" id="SSF51412">
    <property type="entry name" value="Inosine monophosphate dehydrogenase (IMPDH)"/>
    <property type="match status" value="1"/>
</dbReference>
<reference evidence="4 5" key="1">
    <citation type="submission" date="2022-07" db="EMBL/GenBank/DDBJ databases">
        <authorList>
            <person name="Li W.-J."/>
            <person name="Deng Q.-Q."/>
        </authorList>
    </citation>
    <scope>NUCLEOTIDE SEQUENCE [LARGE SCALE GENOMIC DNA]</scope>
    <source>
        <strain evidence="4 5">SYSU M60028</strain>
    </source>
</reference>
<evidence type="ECO:0000256" key="1">
    <source>
        <dbReference type="ARBA" id="ARBA00022630"/>
    </source>
</evidence>
<dbReference type="EMBL" id="JANCLU010000007">
    <property type="protein sequence ID" value="MCP8938769.1"/>
    <property type="molecule type" value="Genomic_DNA"/>
</dbReference>
<dbReference type="PANTHER" id="PTHR32332:SF20">
    <property type="entry name" value="2-NITROPROPANE DIOXYGENASE-LIKE PROTEIN"/>
    <property type="match status" value="1"/>
</dbReference>
<dbReference type="GO" id="GO:0004497">
    <property type="term" value="F:monooxygenase activity"/>
    <property type="evidence" value="ECO:0007669"/>
    <property type="project" value="UniProtKB-KW"/>
</dbReference>
<protein>
    <submittedName>
        <fullName evidence="4">Nitronate monooxygenase</fullName>
    </submittedName>
</protein>
<evidence type="ECO:0000313" key="4">
    <source>
        <dbReference type="EMBL" id="MCP8938769.1"/>
    </source>
</evidence>
<dbReference type="Gene3D" id="3.20.20.70">
    <property type="entry name" value="Aldolase class I"/>
    <property type="match status" value="1"/>
</dbReference>
<sequence>MRTGLTERLGIDVPIIQAPMNWATDARLVAAVSAAGGLGTLGPNAGAREPSTDPAVTGERLRAQIRAVRALTPRPFAVNVPIGRGGARVFSDRAVEIVLEEAVPVVIVATGSPDVYTERLKAGGAFVIHATASVKHAVKAEKAGVDAVVAEGFDGGGHSGFAEIPMAVLVPQVVDNVGIPVIAAGGISDGRGLVGALAAGAQAVYMGTRFMACEEAPIHPRVKQALVDADDTATMSWGRSTEVARTLANGFARRFREMELAGVSAAELHQFIAHYPPGPNRRVGGLVAGDMEDGEIYAGAGAGLIRSVLPAAEIVARTVREAHAVIGRLAATGSN</sequence>